<dbReference type="GO" id="GO:0007165">
    <property type="term" value="P:signal transduction"/>
    <property type="evidence" value="ECO:0007669"/>
    <property type="project" value="UniProtKB-ARBA"/>
</dbReference>
<keyword evidence="7" id="KW-1185">Reference proteome</keyword>
<dbReference type="InterPro" id="IPR000742">
    <property type="entry name" value="EGF"/>
</dbReference>
<comment type="caution">
    <text evidence="6">The sequence shown here is derived from an EMBL/GenBank/DDBJ whole genome shotgun (WGS) entry which is preliminary data.</text>
</comment>
<dbReference type="PROSITE" id="PS00022">
    <property type="entry name" value="EGF_1"/>
    <property type="match status" value="1"/>
</dbReference>
<name>A0AAE0QJ79_9TELE</name>
<reference evidence="6" key="1">
    <citation type="submission" date="2023-06" db="EMBL/GenBank/DDBJ databases">
        <title>Male Hemibagrus guttatus genome.</title>
        <authorList>
            <person name="Bian C."/>
        </authorList>
    </citation>
    <scope>NUCLEOTIDE SEQUENCE</scope>
    <source>
        <strain evidence="6">Male_cb2023</strain>
        <tissue evidence="6">Muscle</tissue>
    </source>
</reference>
<dbReference type="SUPFAM" id="SSF57196">
    <property type="entry name" value="EGF/Laminin"/>
    <property type="match status" value="2"/>
</dbReference>
<feature type="non-terminal residue" evidence="6">
    <location>
        <position position="1"/>
    </location>
</feature>
<dbReference type="CDD" id="cd00054">
    <property type="entry name" value="EGF_CA"/>
    <property type="match status" value="1"/>
</dbReference>
<dbReference type="GO" id="GO:0003676">
    <property type="term" value="F:nucleic acid binding"/>
    <property type="evidence" value="ECO:0007669"/>
    <property type="project" value="InterPro"/>
</dbReference>
<evidence type="ECO:0000313" key="7">
    <source>
        <dbReference type="Proteomes" id="UP001274896"/>
    </source>
</evidence>
<evidence type="ECO:0000256" key="1">
    <source>
        <dbReference type="ARBA" id="ARBA00007384"/>
    </source>
</evidence>
<dbReference type="Gene3D" id="2.10.25.10">
    <property type="entry name" value="Laminin"/>
    <property type="match status" value="1"/>
</dbReference>
<keyword evidence="4" id="KW-0325">Glycoprotein</keyword>
<feature type="domain" description="EGF-like" evidence="5">
    <location>
        <begin position="264"/>
        <end position="275"/>
    </location>
</feature>
<evidence type="ECO:0000256" key="4">
    <source>
        <dbReference type="ARBA" id="ARBA00023180"/>
    </source>
</evidence>
<dbReference type="FunFam" id="2.10.25.10:FF:000421">
    <property type="entry name" value="Teratocarcinoma-derived growth factor"/>
    <property type="match status" value="1"/>
</dbReference>
<keyword evidence="3" id="KW-1015">Disulfide bond</keyword>
<keyword evidence="2" id="KW-0245">EGF-like domain</keyword>
<organism evidence="6 7">
    <name type="scientific">Hemibagrus guttatus</name>
    <dbReference type="NCBI Taxonomy" id="175788"/>
    <lineage>
        <taxon>Eukaryota</taxon>
        <taxon>Metazoa</taxon>
        <taxon>Chordata</taxon>
        <taxon>Craniata</taxon>
        <taxon>Vertebrata</taxon>
        <taxon>Euteleostomi</taxon>
        <taxon>Actinopterygii</taxon>
        <taxon>Neopterygii</taxon>
        <taxon>Teleostei</taxon>
        <taxon>Ostariophysi</taxon>
        <taxon>Siluriformes</taxon>
        <taxon>Bagridae</taxon>
        <taxon>Hemibagrus</taxon>
    </lineage>
</organism>
<dbReference type="Pfam" id="PF09443">
    <property type="entry name" value="CFC"/>
    <property type="match status" value="1"/>
</dbReference>
<accession>A0AAE0QJ79</accession>
<dbReference type="InterPro" id="IPR019011">
    <property type="entry name" value="Cryptic/Cripto_CFC-dom"/>
</dbReference>
<dbReference type="EMBL" id="JAUCMX010000015">
    <property type="protein sequence ID" value="KAK3522224.1"/>
    <property type="molecule type" value="Genomic_DNA"/>
</dbReference>
<sequence>HNIQRFRESGTISVRKGQGRKTILDARDLRALRRNCITYRNATVMEITTWAQEYFQKTLSVNTIHRAIRRCRLYRSKKKPYLNMIQKRRHFLWAKAHLKWTVAKWKTVLWSDESKFEVLFGKLGRHVIRTKEDKDNPSCYQCSVQKPAFLMVWGCMSACGMGSLHTWKGTINAERVLLSAAFACQTATLGSGCEGIGCGSAKASGKRDQHSELLNQFNEMNAQSAAGQHQGSGAVLPFIGLTGSATQSRNCCKNGGTCILGSFCACPKHFTGRSCEYDERVRNCGVIPHGEWVQKGCSYCRCGYGVLHCFPQVFHSDCDDTQEVHWFRSNAQRTLLTHGLLCLLLLLLSFLL</sequence>
<evidence type="ECO:0000256" key="3">
    <source>
        <dbReference type="ARBA" id="ARBA00023157"/>
    </source>
</evidence>
<dbReference type="InterPro" id="IPR036397">
    <property type="entry name" value="RNaseH_sf"/>
</dbReference>
<dbReference type="Gene3D" id="3.30.420.10">
    <property type="entry name" value="Ribonuclease H-like superfamily/Ribonuclease H"/>
    <property type="match status" value="1"/>
</dbReference>
<protein>
    <recommendedName>
        <fullName evidence="5">EGF-like domain-containing protein</fullName>
    </recommendedName>
</protein>
<gene>
    <name evidence="6" type="ORF">QTP70_034121</name>
</gene>
<dbReference type="Proteomes" id="UP001274896">
    <property type="component" value="Unassembled WGS sequence"/>
</dbReference>
<proteinExistence type="inferred from homology"/>
<evidence type="ECO:0000259" key="5">
    <source>
        <dbReference type="PROSITE" id="PS00022"/>
    </source>
</evidence>
<evidence type="ECO:0000256" key="2">
    <source>
        <dbReference type="ARBA" id="ARBA00022536"/>
    </source>
</evidence>
<dbReference type="AlphaFoldDB" id="A0AAE0QJ79"/>
<evidence type="ECO:0000313" key="6">
    <source>
        <dbReference type="EMBL" id="KAK3522224.1"/>
    </source>
</evidence>
<comment type="similarity">
    <text evidence="1">Belongs to the EGF-CFC (Cripto-1/FRL1/Cryptic) family.</text>
</comment>